<dbReference type="Proteomes" id="UP000301870">
    <property type="component" value="Chromosome 2"/>
</dbReference>
<dbReference type="PROSITE" id="PS00232">
    <property type="entry name" value="CADHERIN_1"/>
    <property type="match status" value="1"/>
</dbReference>
<evidence type="ECO:0000256" key="1">
    <source>
        <dbReference type="ARBA" id="ARBA00004167"/>
    </source>
</evidence>
<evidence type="ECO:0000256" key="2">
    <source>
        <dbReference type="ARBA" id="ARBA00022692"/>
    </source>
</evidence>
<dbReference type="GO" id="GO:0016342">
    <property type="term" value="C:catenin complex"/>
    <property type="evidence" value="ECO:0007669"/>
    <property type="project" value="TreeGrafter"/>
</dbReference>
<feature type="domain" description="Cadherin" evidence="12">
    <location>
        <begin position="246"/>
        <end position="451"/>
    </location>
</feature>
<evidence type="ECO:0000256" key="3">
    <source>
        <dbReference type="ARBA" id="ARBA00022729"/>
    </source>
</evidence>
<keyword evidence="13" id="KW-1185">Reference proteome</keyword>
<feature type="compositionally biased region" description="Basic and acidic residues" evidence="9">
    <location>
        <begin position="703"/>
        <end position="721"/>
    </location>
</feature>
<keyword evidence="7 10" id="KW-0472">Membrane</keyword>
<dbReference type="RefSeq" id="XP_022828890.1">
    <property type="nucleotide sequence ID" value="XM_022973122.1"/>
</dbReference>
<dbReference type="GO" id="GO:0005509">
    <property type="term" value="F:calcium ion binding"/>
    <property type="evidence" value="ECO:0007669"/>
    <property type="project" value="UniProtKB-UniRule"/>
</dbReference>
<accession>A0A9J7IZG5</accession>
<feature type="signal peptide" evidence="11">
    <location>
        <begin position="1"/>
        <end position="19"/>
    </location>
</feature>
<sequence>MRALTLCLALLSLAHHGQAQAIQDSRCYLMNGGAVESFFISEDTPVGSIIGTLSVNGDPAEEQGDISLRLQEKGAAVGIAPGTKNLTLLRALDREEKRGPSNVYVNVRCDRRRTTDPSFIIPVSVRVWDVNDNAPQWAGAPYRVRLSELTAPGTRVAVGARALDADQPGPHATIHYSVLPGPNHEYLGFSNELDSVLVVKKPLDYETLSNFTVTLRAQDAGTPPLHNDTVLQVQVLDADDQNPKFTHDHYTATLPEDAKEGAILVTSPGPISAADQDVGINAPLQYSATGDNGRLLVVDKDTGQITATKQLIDELSQPITIVIKATQVDNSDRYALATLSVSRDVARGAGVRFRRRQYGAAVSEAAPPGHTLLTLTTAPPGHNNLQFYVSDRSFLDKFAINSAGEVVLRRPLDYETADSYHYQVMVTDGVSNDTASINITVLNVNEWEPRFRYPQYEFRVEEDPQDDVELLPVGKLDVFDGDKRDTVTLSLRGSGADALYVDGAGAMFVRGAALRSLNSSVLHVVATAVDSGAPPRQTSVPVTVHLSERLLQASGDAGSVSRGGAGPVMAVFACALAALALLVCALLGYIYRVRRRSKRSAGGSGPGYVTHEKPLADPITPTSHPTSATSNTHVSGTAGASGPAATLPTSGSTGALRPAGSSGSLLSVSAGASTILANSTSSLDLQQDQQTVTRGAQPNRQRGRADGRDQPRGGRPHEPHRLLLTAAPHDATSDHDAETKARSEMTNTKRAQDSCKYNKGDNAFSDSSTSEKKVLHDRYAESENNFSNAMTSSNIANVNNVPLPGSTTKNYYQGSPAKTDPLTAALNTVGVPVYSNPVADSYLFTSNHDPAHYYIPGLSEPSSPSNYPTMLMPHPGHPSHAIVFENESRPPRNRPIPTHILVTASNNKRTKHLKPPSNSKLKTKPVTILTPVTFPVQSSSQSALFHPSSPYAAPMPASHVRHPAAQTKQNEPISTITGAQYSTPPSAPMLLEEVPAPPSARSAPPAYASIDPKKLRAMHVRPAVFSRGAVPGLRQYQLL</sequence>
<dbReference type="GO" id="GO:0007156">
    <property type="term" value="P:homophilic cell adhesion via plasma membrane adhesion molecules"/>
    <property type="evidence" value="ECO:0007669"/>
    <property type="project" value="InterPro"/>
</dbReference>
<evidence type="ECO:0000313" key="14">
    <source>
        <dbReference type="RefSeq" id="XP_022828890.1"/>
    </source>
</evidence>
<dbReference type="SMART" id="SM00112">
    <property type="entry name" value="CA"/>
    <property type="match status" value="4"/>
</dbReference>
<dbReference type="GO" id="GO:0045296">
    <property type="term" value="F:cadherin binding"/>
    <property type="evidence" value="ECO:0007669"/>
    <property type="project" value="TreeGrafter"/>
</dbReference>
<gene>
    <name evidence="14" type="primary">LOC111358183</name>
</gene>
<organism evidence="13 14">
    <name type="scientific">Spodoptera litura</name>
    <name type="common">Asian cotton leafworm</name>
    <dbReference type="NCBI Taxonomy" id="69820"/>
    <lineage>
        <taxon>Eukaryota</taxon>
        <taxon>Metazoa</taxon>
        <taxon>Ecdysozoa</taxon>
        <taxon>Arthropoda</taxon>
        <taxon>Hexapoda</taxon>
        <taxon>Insecta</taxon>
        <taxon>Pterygota</taxon>
        <taxon>Neoptera</taxon>
        <taxon>Endopterygota</taxon>
        <taxon>Lepidoptera</taxon>
        <taxon>Glossata</taxon>
        <taxon>Ditrysia</taxon>
        <taxon>Noctuoidea</taxon>
        <taxon>Noctuidae</taxon>
        <taxon>Amphipyrinae</taxon>
        <taxon>Spodoptera</taxon>
    </lineage>
</organism>
<feature type="region of interest" description="Disordered" evidence="9">
    <location>
        <begin position="598"/>
        <end position="664"/>
    </location>
</feature>
<dbReference type="GO" id="GO:0034332">
    <property type="term" value="P:adherens junction organization"/>
    <property type="evidence" value="ECO:0007669"/>
    <property type="project" value="TreeGrafter"/>
</dbReference>
<name>A0A9J7IZG5_SPOLT</name>
<evidence type="ECO:0000256" key="6">
    <source>
        <dbReference type="ARBA" id="ARBA00022989"/>
    </source>
</evidence>
<dbReference type="PROSITE" id="PS50268">
    <property type="entry name" value="CADHERIN_2"/>
    <property type="match status" value="3"/>
</dbReference>
<feature type="compositionally biased region" description="Basic and acidic residues" evidence="9">
    <location>
        <begin position="731"/>
        <end position="743"/>
    </location>
</feature>
<keyword evidence="5 8" id="KW-0106">Calcium</keyword>
<dbReference type="GO" id="GO:0008013">
    <property type="term" value="F:beta-catenin binding"/>
    <property type="evidence" value="ECO:0007669"/>
    <property type="project" value="TreeGrafter"/>
</dbReference>
<evidence type="ECO:0000256" key="11">
    <source>
        <dbReference type="SAM" id="SignalP"/>
    </source>
</evidence>
<evidence type="ECO:0000256" key="4">
    <source>
        <dbReference type="ARBA" id="ARBA00022737"/>
    </source>
</evidence>
<dbReference type="PANTHER" id="PTHR24027">
    <property type="entry name" value="CADHERIN-23"/>
    <property type="match status" value="1"/>
</dbReference>
<keyword evidence="3 11" id="KW-0732">Signal</keyword>
<dbReference type="AlphaFoldDB" id="A0A9J7IZG5"/>
<evidence type="ECO:0000256" key="8">
    <source>
        <dbReference type="PROSITE-ProRule" id="PRU00043"/>
    </source>
</evidence>
<dbReference type="FunFam" id="2.60.40.60:FF:000262">
    <property type="entry name" value="protocadherin-23 isoform X2"/>
    <property type="match status" value="1"/>
</dbReference>
<dbReference type="Gene3D" id="2.60.40.60">
    <property type="entry name" value="Cadherins"/>
    <property type="match status" value="5"/>
</dbReference>
<evidence type="ECO:0000256" key="9">
    <source>
        <dbReference type="SAM" id="MobiDB-lite"/>
    </source>
</evidence>
<dbReference type="GO" id="GO:0007043">
    <property type="term" value="P:cell-cell junction assembly"/>
    <property type="evidence" value="ECO:0007669"/>
    <property type="project" value="TreeGrafter"/>
</dbReference>
<feature type="compositionally biased region" description="Low complexity" evidence="9">
    <location>
        <begin position="681"/>
        <end position="691"/>
    </location>
</feature>
<dbReference type="KEGG" id="sliu:111358183"/>
<feature type="compositionally biased region" description="Low complexity" evidence="9">
    <location>
        <begin position="635"/>
        <end position="649"/>
    </location>
</feature>
<feature type="domain" description="Cadherin" evidence="12">
    <location>
        <begin position="40"/>
        <end position="137"/>
    </location>
</feature>
<feature type="chain" id="PRO_5039921539" evidence="11">
    <location>
        <begin position="20"/>
        <end position="1039"/>
    </location>
</feature>
<keyword evidence="4" id="KW-0677">Repeat</keyword>
<feature type="compositionally biased region" description="Polar residues" evidence="9">
    <location>
        <begin position="620"/>
        <end position="634"/>
    </location>
</feature>
<keyword evidence="6 10" id="KW-1133">Transmembrane helix</keyword>
<feature type="transmembrane region" description="Helical" evidence="10">
    <location>
        <begin position="568"/>
        <end position="591"/>
    </location>
</feature>
<feature type="domain" description="Cadherin" evidence="12">
    <location>
        <begin position="138"/>
        <end position="245"/>
    </location>
</feature>
<evidence type="ECO:0000256" key="7">
    <source>
        <dbReference type="ARBA" id="ARBA00023136"/>
    </source>
</evidence>
<dbReference type="GO" id="GO:0016477">
    <property type="term" value="P:cell migration"/>
    <property type="evidence" value="ECO:0007669"/>
    <property type="project" value="TreeGrafter"/>
</dbReference>
<dbReference type="GO" id="GO:0044331">
    <property type="term" value="P:cell-cell adhesion mediated by cadherin"/>
    <property type="evidence" value="ECO:0007669"/>
    <property type="project" value="TreeGrafter"/>
</dbReference>
<evidence type="ECO:0000256" key="5">
    <source>
        <dbReference type="ARBA" id="ARBA00022837"/>
    </source>
</evidence>
<dbReference type="InterPro" id="IPR015919">
    <property type="entry name" value="Cadherin-like_sf"/>
</dbReference>
<dbReference type="SUPFAM" id="SSF49313">
    <property type="entry name" value="Cadherin-like"/>
    <property type="match status" value="4"/>
</dbReference>
<dbReference type="PRINTS" id="PR00205">
    <property type="entry name" value="CADHERIN"/>
</dbReference>
<keyword evidence="2 10" id="KW-0812">Transmembrane</keyword>
<evidence type="ECO:0000313" key="13">
    <source>
        <dbReference type="Proteomes" id="UP000301870"/>
    </source>
</evidence>
<dbReference type="CDD" id="cd11304">
    <property type="entry name" value="Cadherin_repeat"/>
    <property type="match status" value="4"/>
</dbReference>
<dbReference type="InterPro" id="IPR002126">
    <property type="entry name" value="Cadherin-like_dom"/>
</dbReference>
<proteinExistence type="predicted"/>
<evidence type="ECO:0000256" key="10">
    <source>
        <dbReference type="SAM" id="Phobius"/>
    </source>
</evidence>
<feature type="compositionally biased region" description="Basic and acidic residues" evidence="9">
    <location>
        <begin position="750"/>
        <end position="759"/>
    </location>
</feature>
<dbReference type="PANTHER" id="PTHR24027:SF422">
    <property type="entry name" value="CADHERIN DOMAIN-CONTAINING PROTEIN"/>
    <property type="match status" value="1"/>
</dbReference>
<dbReference type="InterPro" id="IPR020894">
    <property type="entry name" value="Cadherin_CS"/>
</dbReference>
<comment type="subcellular location">
    <subcellularLocation>
        <location evidence="1">Membrane</location>
        <topology evidence="1">Single-pass membrane protein</topology>
    </subcellularLocation>
</comment>
<protein>
    <submittedName>
        <fullName evidence="14">Protocadherin-16</fullName>
    </submittedName>
</protein>
<dbReference type="GeneID" id="111358183"/>
<dbReference type="CTD" id="43033"/>
<feature type="region of interest" description="Disordered" evidence="9">
    <location>
        <begin position="681"/>
        <end position="771"/>
    </location>
</feature>
<dbReference type="Pfam" id="PF00028">
    <property type="entry name" value="Cadherin"/>
    <property type="match status" value="1"/>
</dbReference>
<dbReference type="GO" id="GO:0016339">
    <property type="term" value="P:calcium-dependent cell-cell adhesion via plasma membrane cell adhesion molecules"/>
    <property type="evidence" value="ECO:0007669"/>
    <property type="project" value="TreeGrafter"/>
</dbReference>
<reference evidence="14" key="1">
    <citation type="submission" date="2025-08" db="UniProtKB">
        <authorList>
            <consortium name="RefSeq"/>
        </authorList>
    </citation>
    <scope>IDENTIFICATION</scope>
    <source>
        <strain evidence="14">Ishihara</strain>
        <tissue evidence="14">Whole body</tissue>
    </source>
</reference>
<evidence type="ECO:0000259" key="12">
    <source>
        <dbReference type="PROSITE" id="PS50268"/>
    </source>
</evidence>
<dbReference type="GO" id="GO:0005912">
    <property type="term" value="C:adherens junction"/>
    <property type="evidence" value="ECO:0007669"/>
    <property type="project" value="TreeGrafter"/>
</dbReference>
<dbReference type="InterPro" id="IPR039808">
    <property type="entry name" value="Cadherin"/>
</dbReference>
<dbReference type="OrthoDB" id="6250271at2759"/>
<dbReference type="GO" id="GO:0000902">
    <property type="term" value="P:cell morphogenesis"/>
    <property type="evidence" value="ECO:0007669"/>
    <property type="project" value="TreeGrafter"/>
</dbReference>